<dbReference type="RefSeq" id="WP_184841690.1">
    <property type="nucleotide sequence ID" value="NZ_JACHMN010000003.1"/>
</dbReference>
<comment type="caution">
    <text evidence="3">The sequence shown here is derived from an EMBL/GenBank/DDBJ whole genome shotgun (WGS) entry which is preliminary data.</text>
</comment>
<dbReference type="InterPro" id="IPR025159">
    <property type="entry name" value="AbiEi_N"/>
</dbReference>
<evidence type="ECO:0000259" key="2">
    <source>
        <dbReference type="Pfam" id="PF13338"/>
    </source>
</evidence>
<accession>A0A841BT39</accession>
<sequence>MERYALIEDVAAAQDGVITARQCIEIGVSRNQIATLCRKKLLRRLFWGTYLVNADLVGEPSARVKVRSALLSAGGVAIRDTAAELLGIAGAFPGDRPVHIACPVGSGRRQRVVDRELRYHEVTLRPSEIITVDGMRVSSVVRTLADLLLSLDRLSAVSAVDSALQRGLIQPQDLAAVRETLAGRHRAEMAADRIAEVNARAESPLETRARLRCVDGGVPPDELQAEILDVDGNFLARVDMLWRAGRVIGEADGAEFHDRPDALYRDRERQNALISAGFKVIRFTWKDTIRPGDIPEMVRTALSPWR</sequence>
<organism evidence="3 4">
    <name type="scientific">Allocatelliglobosispora scoriae</name>
    <dbReference type="NCBI Taxonomy" id="643052"/>
    <lineage>
        <taxon>Bacteria</taxon>
        <taxon>Bacillati</taxon>
        <taxon>Actinomycetota</taxon>
        <taxon>Actinomycetes</taxon>
        <taxon>Micromonosporales</taxon>
        <taxon>Micromonosporaceae</taxon>
        <taxon>Allocatelliglobosispora</taxon>
    </lineage>
</organism>
<proteinExistence type="predicted"/>
<dbReference type="SUPFAM" id="SSF52980">
    <property type="entry name" value="Restriction endonuclease-like"/>
    <property type="match status" value="1"/>
</dbReference>
<feature type="domain" description="DUF559" evidence="1">
    <location>
        <begin position="238"/>
        <end position="288"/>
    </location>
</feature>
<dbReference type="EMBL" id="JACHMN010000003">
    <property type="protein sequence ID" value="MBB5872247.1"/>
    <property type="molecule type" value="Genomic_DNA"/>
</dbReference>
<dbReference type="Gene3D" id="3.40.960.10">
    <property type="entry name" value="VSR Endonuclease"/>
    <property type="match status" value="1"/>
</dbReference>
<dbReference type="InterPro" id="IPR011335">
    <property type="entry name" value="Restrct_endonuc-II-like"/>
</dbReference>
<keyword evidence="4" id="KW-1185">Reference proteome</keyword>
<feature type="domain" description="AbiEi antitoxin N-terminal" evidence="2">
    <location>
        <begin position="7"/>
        <end position="52"/>
    </location>
</feature>
<gene>
    <name evidence="3" type="ORF">F4553_005681</name>
</gene>
<reference evidence="3 4" key="1">
    <citation type="submission" date="2020-08" db="EMBL/GenBank/DDBJ databases">
        <title>Sequencing the genomes of 1000 actinobacteria strains.</title>
        <authorList>
            <person name="Klenk H.-P."/>
        </authorList>
    </citation>
    <scope>NUCLEOTIDE SEQUENCE [LARGE SCALE GENOMIC DNA]</scope>
    <source>
        <strain evidence="3 4">DSM 45362</strain>
    </source>
</reference>
<dbReference type="AlphaFoldDB" id="A0A841BT39"/>
<evidence type="ECO:0000259" key="1">
    <source>
        <dbReference type="Pfam" id="PF04480"/>
    </source>
</evidence>
<dbReference type="Pfam" id="PF13338">
    <property type="entry name" value="AbiEi_4"/>
    <property type="match status" value="1"/>
</dbReference>
<name>A0A841BT39_9ACTN</name>
<dbReference type="Proteomes" id="UP000587527">
    <property type="component" value="Unassembled WGS sequence"/>
</dbReference>
<evidence type="ECO:0000313" key="3">
    <source>
        <dbReference type="EMBL" id="MBB5872247.1"/>
    </source>
</evidence>
<protein>
    <submittedName>
        <fullName evidence="3">Putative transcriptional regulator of viral defense system</fullName>
    </submittedName>
</protein>
<dbReference type="Pfam" id="PF04480">
    <property type="entry name" value="DUF559"/>
    <property type="match status" value="1"/>
</dbReference>
<dbReference type="InterPro" id="IPR007569">
    <property type="entry name" value="DUF559"/>
</dbReference>
<evidence type="ECO:0000313" key="4">
    <source>
        <dbReference type="Proteomes" id="UP000587527"/>
    </source>
</evidence>